<dbReference type="Pfam" id="PF07714">
    <property type="entry name" value="PK_Tyr_Ser-Thr"/>
    <property type="match status" value="1"/>
</dbReference>
<dbReference type="PANTHER" id="PTHR44329">
    <property type="entry name" value="SERINE/THREONINE-PROTEIN KINASE TNNI3K-RELATED"/>
    <property type="match status" value="1"/>
</dbReference>
<evidence type="ECO:0000313" key="3">
    <source>
        <dbReference type="Proteomes" id="UP000027456"/>
    </source>
</evidence>
<dbReference type="GO" id="GO:0004674">
    <property type="term" value="F:protein serine/threonine kinase activity"/>
    <property type="evidence" value="ECO:0007669"/>
    <property type="project" value="TreeGrafter"/>
</dbReference>
<keyword evidence="2" id="KW-0418">Kinase</keyword>
<dbReference type="PANTHER" id="PTHR44329:SF214">
    <property type="entry name" value="PROTEIN KINASE DOMAIN-CONTAINING PROTEIN"/>
    <property type="match status" value="1"/>
</dbReference>
<gene>
    <name evidence="2" type="ORF">V565_035020</name>
</gene>
<feature type="domain" description="Protein kinase" evidence="1">
    <location>
        <begin position="134"/>
        <end position="415"/>
    </location>
</feature>
<dbReference type="Gene3D" id="1.10.510.10">
    <property type="entry name" value="Transferase(Phosphotransferase) domain 1"/>
    <property type="match status" value="1"/>
</dbReference>
<dbReference type="EMBL" id="AZST01000072">
    <property type="protein sequence ID" value="KEP53139.1"/>
    <property type="molecule type" value="Genomic_DNA"/>
</dbReference>
<keyword evidence="3" id="KW-1185">Reference proteome</keyword>
<dbReference type="AlphaFoldDB" id="A0A074S1L3"/>
<proteinExistence type="predicted"/>
<dbReference type="SUPFAM" id="SSF56112">
    <property type="entry name" value="Protein kinase-like (PK-like)"/>
    <property type="match status" value="1"/>
</dbReference>
<name>A0A074S1L3_9AGAM</name>
<dbReference type="OrthoDB" id="26722at2759"/>
<dbReference type="Proteomes" id="UP000027456">
    <property type="component" value="Unassembled WGS sequence"/>
</dbReference>
<protein>
    <submittedName>
        <fullName evidence="2">Tyrosine kinase domain protein</fullName>
    </submittedName>
</protein>
<keyword evidence="2" id="KW-0808">Transferase</keyword>
<comment type="caution">
    <text evidence="2">The sequence shown here is derived from an EMBL/GenBank/DDBJ whole genome shotgun (WGS) entry which is preliminary data.</text>
</comment>
<accession>A0A074S1L3</accession>
<dbReference type="InterPro" id="IPR051681">
    <property type="entry name" value="Ser/Thr_Kinases-Pseudokinases"/>
</dbReference>
<evidence type="ECO:0000259" key="1">
    <source>
        <dbReference type="PROSITE" id="PS50011"/>
    </source>
</evidence>
<dbReference type="STRING" id="1423351.A0A074S1L3"/>
<dbReference type="PROSITE" id="PS00108">
    <property type="entry name" value="PROTEIN_KINASE_ST"/>
    <property type="match status" value="1"/>
</dbReference>
<dbReference type="SMART" id="SM00220">
    <property type="entry name" value="S_TKc"/>
    <property type="match status" value="1"/>
</dbReference>
<dbReference type="InterPro" id="IPR001245">
    <property type="entry name" value="Ser-Thr/Tyr_kinase_cat_dom"/>
</dbReference>
<dbReference type="InterPro" id="IPR008271">
    <property type="entry name" value="Ser/Thr_kinase_AS"/>
</dbReference>
<evidence type="ECO:0000313" key="2">
    <source>
        <dbReference type="EMBL" id="KEP53139.1"/>
    </source>
</evidence>
<dbReference type="HOGENOM" id="CLU_000288_7_18_1"/>
<reference evidence="2 3" key="1">
    <citation type="submission" date="2013-12" db="EMBL/GenBank/DDBJ databases">
        <authorList>
            <person name="Cubeta M."/>
            <person name="Pakala S."/>
            <person name="Fedorova N."/>
            <person name="Thomas E."/>
            <person name="Dean R."/>
            <person name="Jabaji S."/>
            <person name="Neate S."/>
            <person name="Toda T."/>
            <person name="Tavantzis S."/>
            <person name="Vilgalys R."/>
            <person name="Bharathan N."/>
            <person name="Pakala S."/>
            <person name="Losada L.S."/>
            <person name="Zafar N."/>
            <person name="Nierman W."/>
        </authorList>
    </citation>
    <scope>NUCLEOTIDE SEQUENCE [LARGE SCALE GENOMIC DNA]</scope>
    <source>
        <strain evidence="2 3">123E</strain>
    </source>
</reference>
<dbReference type="InterPro" id="IPR011009">
    <property type="entry name" value="Kinase-like_dom_sf"/>
</dbReference>
<dbReference type="InterPro" id="IPR000719">
    <property type="entry name" value="Prot_kinase_dom"/>
</dbReference>
<sequence length="415" mass="46555">MARSDIFFYWHDSDICACRECRGYKPIMQRSGICGPDTRLSKYRRSLYPAVDPEPVESMTSYITGLIPNPLRMLTPSARRVMDWAIGNRSPPVVSTPKGSTVITSQMPALEVFNCLVKEHGCVDMSPELTSWSNNPSTPCAGGTFGDVYRGTKNDGSVISIKCLRLHTSSGSKPKDAKRAGREFYNCFKAKHRNVLELYGVALIKGQIAMISPWMENGNLRQYLETRPEVNRWALCIQVAEGLAYIHEIGMVHGDMKAENILVSSDGIVKIGDFGNSILEECSLRCTATTRVGGGTFRWMTWELVYQPDPPADRDAVADTESELVVDRSTRTDVYALGMTILEVVSGRRPHHERRTDAAVISALIRHILPTRPEQLSEQKEWGNERWELLVNCWDVDPMARPTSQAVLDRMVQIQ</sequence>
<organism evidence="2 3">
    <name type="scientific">Rhizoctonia solani 123E</name>
    <dbReference type="NCBI Taxonomy" id="1423351"/>
    <lineage>
        <taxon>Eukaryota</taxon>
        <taxon>Fungi</taxon>
        <taxon>Dikarya</taxon>
        <taxon>Basidiomycota</taxon>
        <taxon>Agaricomycotina</taxon>
        <taxon>Agaricomycetes</taxon>
        <taxon>Cantharellales</taxon>
        <taxon>Ceratobasidiaceae</taxon>
        <taxon>Rhizoctonia</taxon>
    </lineage>
</organism>
<dbReference type="PROSITE" id="PS50011">
    <property type="entry name" value="PROTEIN_KINASE_DOM"/>
    <property type="match status" value="1"/>
</dbReference>
<dbReference type="GO" id="GO:0005524">
    <property type="term" value="F:ATP binding"/>
    <property type="evidence" value="ECO:0007669"/>
    <property type="project" value="InterPro"/>
</dbReference>